<dbReference type="Gene3D" id="3.40.630.30">
    <property type="match status" value="1"/>
</dbReference>
<sequence length="148" mass="16372">MKIRLATMADAKGLSQLCQQHAAYERIPFEAAGHAERLGLLFGNAQLTWWAWVLESEGELLGYATMTIDIATLSATPFAHLDCLFLQSQVRGQGWGKSFVDIVSQQAASLGCTELQWQTPAWNTSAIRFYEKLGASCQPKARFSLMVT</sequence>
<dbReference type="CDD" id="cd04301">
    <property type="entry name" value="NAT_SF"/>
    <property type="match status" value="1"/>
</dbReference>
<evidence type="ECO:0000259" key="3">
    <source>
        <dbReference type="PROSITE" id="PS51186"/>
    </source>
</evidence>
<keyword evidence="2" id="KW-0012">Acyltransferase</keyword>
<dbReference type="Pfam" id="PF00583">
    <property type="entry name" value="Acetyltransf_1"/>
    <property type="match status" value="1"/>
</dbReference>
<reference evidence="4" key="1">
    <citation type="submission" date="2021-10" db="EMBL/GenBank/DDBJ databases">
        <title>The complete genome sequence of Leeia sp. TBRC 13508.</title>
        <authorList>
            <person name="Charoenyingcharoen P."/>
            <person name="Yukphan P."/>
        </authorList>
    </citation>
    <scope>NUCLEOTIDE SEQUENCE</scope>
    <source>
        <strain evidence="4">TBRC 13508</strain>
    </source>
</reference>
<comment type="caution">
    <text evidence="4">The sequence shown here is derived from an EMBL/GenBank/DDBJ whole genome shotgun (WGS) entry which is preliminary data.</text>
</comment>
<dbReference type="PROSITE" id="PS51186">
    <property type="entry name" value="GNAT"/>
    <property type="match status" value="1"/>
</dbReference>
<evidence type="ECO:0000256" key="2">
    <source>
        <dbReference type="ARBA" id="ARBA00023315"/>
    </source>
</evidence>
<keyword evidence="1" id="KW-0808">Transferase</keyword>
<keyword evidence="5" id="KW-1185">Reference proteome</keyword>
<dbReference type="InterPro" id="IPR000182">
    <property type="entry name" value="GNAT_dom"/>
</dbReference>
<evidence type="ECO:0000313" key="5">
    <source>
        <dbReference type="Proteomes" id="UP001165395"/>
    </source>
</evidence>
<gene>
    <name evidence="4" type="ORF">LIN78_03600</name>
</gene>
<dbReference type="SUPFAM" id="SSF55729">
    <property type="entry name" value="Acyl-CoA N-acyltransferases (Nat)"/>
    <property type="match status" value="1"/>
</dbReference>
<evidence type="ECO:0000256" key="1">
    <source>
        <dbReference type="ARBA" id="ARBA00022679"/>
    </source>
</evidence>
<name>A0ABS8D3R5_9NEIS</name>
<dbReference type="EMBL" id="JAJBZT010000002">
    <property type="protein sequence ID" value="MCB6182636.1"/>
    <property type="molecule type" value="Genomic_DNA"/>
</dbReference>
<organism evidence="4 5">
    <name type="scientific">Leeia speluncae</name>
    <dbReference type="NCBI Taxonomy" id="2884804"/>
    <lineage>
        <taxon>Bacteria</taxon>
        <taxon>Pseudomonadati</taxon>
        <taxon>Pseudomonadota</taxon>
        <taxon>Betaproteobacteria</taxon>
        <taxon>Neisseriales</taxon>
        <taxon>Leeiaceae</taxon>
        <taxon>Leeia</taxon>
    </lineage>
</organism>
<accession>A0ABS8D3R5</accession>
<proteinExistence type="predicted"/>
<dbReference type="PANTHER" id="PTHR10545">
    <property type="entry name" value="DIAMINE N-ACETYLTRANSFERASE"/>
    <property type="match status" value="1"/>
</dbReference>
<dbReference type="PANTHER" id="PTHR10545:SF29">
    <property type="entry name" value="GH14572P-RELATED"/>
    <property type="match status" value="1"/>
</dbReference>
<protein>
    <submittedName>
        <fullName evidence="4">GNAT family N-acetyltransferase</fullName>
    </submittedName>
</protein>
<dbReference type="InterPro" id="IPR051016">
    <property type="entry name" value="Diverse_Substrate_AcTransf"/>
</dbReference>
<dbReference type="RefSeq" id="WP_227178575.1">
    <property type="nucleotide sequence ID" value="NZ_JAJBZT010000002.1"/>
</dbReference>
<dbReference type="Proteomes" id="UP001165395">
    <property type="component" value="Unassembled WGS sequence"/>
</dbReference>
<evidence type="ECO:0000313" key="4">
    <source>
        <dbReference type="EMBL" id="MCB6182636.1"/>
    </source>
</evidence>
<dbReference type="InterPro" id="IPR016181">
    <property type="entry name" value="Acyl_CoA_acyltransferase"/>
</dbReference>
<feature type="domain" description="N-acetyltransferase" evidence="3">
    <location>
        <begin position="1"/>
        <end position="148"/>
    </location>
</feature>